<evidence type="ECO:0000259" key="6">
    <source>
        <dbReference type="SMART" id="SM00062"/>
    </source>
</evidence>
<feature type="domain" description="Solute-binding protein family 3/N-terminal" evidence="6">
    <location>
        <begin position="24"/>
        <end position="249"/>
    </location>
</feature>
<evidence type="ECO:0000256" key="5">
    <source>
        <dbReference type="SAM" id="SignalP"/>
    </source>
</evidence>
<keyword evidence="8" id="KW-1185">Reference proteome</keyword>
<proteinExistence type="inferred from homology"/>
<evidence type="ECO:0000313" key="8">
    <source>
        <dbReference type="Proteomes" id="UP000543836"/>
    </source>
</evidence>
<keyword evidence="3 5" id="KW-0732">Signal</keyword>
<dbReference type="AlphaFoldDB" id="A0A7W6ZVC2"/>
<protein>
    <submittedName>
        <fullName evidence="7">Polar amino acid transport system substrate-binding protein</fullName>
    </submittedName>
</protein>
<evidence type="ECO:0000256" key="3">
    <source>
        <dbReference type="ARBA" id="ARBA00022729"/>
    </source>
</evidence>
<dbReference type="PANTHER" id="PTHR35936:SF19">
    <property type="entry name" value="AMINO-ACID-BINDING PROTEIN YXEM-RELATED"/>
    <property type="match status" value="1"/>
</dbReference>
<dbReference type="PANTHER" id="PTHR35936">
    <property type="entry name" value="MEMBRANE-BOUND LYTIC MUREIN TRANSGLYCOSYLASE F"/>
    <property type="match status" value="1"/>
</dbReference>
<dbReference type="Gene3D" id="3.40.190.10">
    <property type="entry name" value="Periplasmic binding protein-like II"/>
    <property type="match status" value="2"/>
</dbReference>
<evidence type="ECO:0000256" key="4">
    <source>
        <dbReference type="RuleBase" id="RU003744"/>
    </source>
</evidence>
<feature type="signal peptide" evidence="5">
    <location>
        <begin position="1"/>
        <end position="21"/>
    </location>
</feature>
<dbReference type="SUPFAM" id="SSF53850">
    <property type="entry name" value="Periplasmic binding protein-like II"/>
    <property type="match status" value="1"/>
</dbReference>
<gene>
    <name evidence="7" type="ORF">GGE60_003394</name>
</gene>
<dbReference type="InterPro" id="IPR018313">
    <property type="entry name" value="SBP_3_CS"/>
</dbReference>
<comment type="caution">
    <text evidence="7">The sequence shown here is derived from an EMBL/GenBank/DDBJ whole genome shotgun (WGS) entry which is preliminary data.</text>
</comment>
<dbReference type="OrthoDB" id="9807134at2"/>
<evidence type="ECO:0000313" key="7">
    <source>
        <dbReference type="EMBL" id="MBB4569270.1"/>
    </source>
</evidence>
<evidence type="ECO:0000256" key="2">
    <source>
        <dbReference type="ARBA" id="ARBA00010333"/>
    </source>
</evidence>
<comment type="subcellular location">
    <subcellularLocation>
        <location evidence="1">Periplasm</location>
    </subcellularLocation>
</comment>
<accession>A0A7W6ZVC2</accession>
<dbReference type="RefSeq" id="WP_028752686.1">
    <property type="nucleotide sequence ID" value="NZ_JACIIG010000008.1"/>
</dbReference>
<dbReference type="Pfam" id="PF00497">
    <property type="entry name" value="SBP_bac_3"/>
    <property type="match status" value="1"/>
</dbReference>
<sequence length="251" mass="27266">MIARLVLIALFFAGSLGLATAGDQLRIATEGAYPPFNFKDTSGHLAGFDVDIAKALCQQMKTECSLVAVPWTEIIQGLADDKYDLIVASMAFTDERAQKMEFSEPYYRSHSVLIGDSEKFQDSAPAALTGVRIAAATGTIQAEYLQKAYGTSKVVLAKDQPAAQHLLLDNQADLLIGDAIELLTFLQTPEGARYGYVGDPISTDFLQSSAHITAKKGNVALIQKVNDALKQIKLSGVYDRINDAYFPFSIY</sequence>
<organism evidence="7 8">
    <name type="scientific">Rhizobium leucaenae</name>
    <dbReference type="NCBI Taxonomy" id="29450"/>
    <lineage>
        <taxon>Bacteria</taxon>
        <taxon>Pseudomonadati</taxon>
        <taxon>Pseudomonadota</taxon>
        <taxon>Alphaproteobacteria</taxon>
        <taxon>Hyphomicrobiales</taxon>
        <taxon>Rhizobiaceae</taxon>
        <taxon>Rhizobium/Agrobacterium group</taxon>
        <taxon>Rhizobium</taxon>
    </lineage>
</organism>
<dbReference type="Proteomes" id="UP000543836">
    <property type="component" value="Unassembled WGS sequence"/>
</dbReference>
<comment type="similarity">
    <text evidence="2 4">Belongs to the bacterial solute-binding protein 3 family.</text>
</comment>
<feature type="chain" id="PRO_5031232147" evidence="5">
    <location>
        <begin position="22"/>
        <end position="251"/>
    </location>
</feature>
<dbReference type="GO" id="GO:0042597">
    <property type="term" value="C:periplasmic space"/>
    <property type="evidence" value="ECO:0007669"/>
    <property type="project" value="UniProtKB-SubCell"/>
</dbReference>
<reference evidence="7 8" key="1">
    <citation type="submission" date="2020-08" db="EMBL/GenBank/DDBJ databases">
        <title>Genomic Encyclopedia of Type Strains, Phase IV (KMG-V): Genome sequencing to study the core and pangenomes of soil and plant-associated prokaryotes.</title>
        <authorList>
            <person name="Whitman W."/>
        </authorList>
    </citation>
    <scope>NUCLEOTIDE SEQUENCE [LARGE SCALE GENOMIC DNA]</scope>
    <source>
        <strain evidence="7 8">SEMIA 492</strain>
    </source>
</reference>
<evidence type="ECO:0000256" key="1">
    <source>
        <dbReference type="ARBA" id="ARBA00004418"/>
    </source>
</evidence>
<name>A0A7W6ZVC2_9HYPH</name>
<dbReference type="EMBL" id="JACIIG010000008">
    <property type="protein sequence ID" value="MBB4569270.1"/>
    <property type="molecule type" value="Genomic_DNA"/>
</dbReference>
<dbReference type="InterPro" id="IPR001638">
    <property type="entry name" value="Solute-binding_3/MltF_N"/>
</dbReference>
<dbReference type="PROSITE" id="PS01039">
    <property type="entry name" value="SBP_BACTERIAL_3"/>
    <property type="match status" value="1"/>
</dbReference>
<dbReference type="SMART" id="SM00062">
    <property type="entry name" value="PBPb"/>
    <property type="match status" value="1"/>
</dbReference>